<protein>
    <submittedName>
        <fullName evidence="1">Uncharacterized protein</fullName>
    </submittedName>
</protein>
<proteinExistence type="predicted"/>
<accession>A0A1G5XL57</accession>
<evidence type="ECO:0000313" key="1">
    <source>
        <dbReference type="EMBL" id="SDA70636.1"/>
    </source>
</evidence>
<reference evidence="2" key="1">
    <citation type="submission" date="2016-10" db="EMBL/GenBank/DDBJ databases">
        <authorList>
            <person name="Varghese N."/>
            <person name="Submissions S."/>
        </authorList>
    </citation>
    <scope>NUCLEOTIDE SEQUENCE [LARGE SCALE GENOMIC DNA]</scope>
    <source>
        <strain evidence="2">DSM 22703</strain>
    </source>
</reference>
<dbReference type="RefSeq" id="WP_317042025.1">
    <property type="nucleotide sequence ID" value="NZ_FMXE01000011.1"/>
</dbReference>
<dbReference type="AlphaFoldDB" id="A0A1G5XL57"/>
<name>A0A1G5XL57_9BACT</name>
<gene>
    <name evidence="1" type="ORF">SAMN03080617_01815</name>
</gene>
<dbReference type="Proteomes" id="UP000198756">
    <property type="component" value="Unassembled WGS sequence"/>
</dbReference>
<organism evidence="1 2">
    <name type="scientific">Algoriphagus alkaliphilus</name>
    <dbReference type="NCBI Taxonomy" id="279824"/>
    <lineage>
        <taxon>Bacteria</taxon>
        <taxon>Pseudomonadati</taxon>
        <taxon>Bacteroidota</taxon>
        <taxon>Cytophagia</taxon>
        <taxon>Cytophagales</taxon>
        <taxon>Cyclobacteriaceae</taxon>
        <taxon>Algoriphagus</taxon>
    </lineage>
</organism>
<sequence>MDWRAFCSILKERGFSGPFEIENEAKLSKQTGKMGAIVQGCKAAVQNLAPLLWELTEEGWTYPSAEYHALWEFNRKAPSEVSIDTLL</sequence>
<dbReference type="EMBL" id="FMXE01000011">
    <property type="protein sequence ID" value="SDA70636.1"/>
    <property type="molecule type" value="Genomic_DNA"/>
</dbReference>
<dbReference type="STRING" id="279824.SAMN03080617_01815"/>
<evidence type="ECO:0000313" key="2">
    <source>
        <dbReference type="Proteomes" id="UP000198756"/>
    </source>
</evidence>
<keyword evidence="2" id="KW-1185">Reference proteome</keyword>